<feature type="signal peptide" evidence="1">
    <location>
        <begin position="1"/>
        <end position="29"/>
    </location>
</feature>
<proteinExistence type="predicted"/>
<keyword evidence="3" id="KW-1185">Reference proteome</keyword>
<accession>A0ABT2NLG1</accession>
<evidence type="ECO:0000313" key="3">
    <source>
        <dbReference type="Proteomes" id="UP001205601"/>
    </source>
</evidence>
<organism evidence="2 3">
    <name type="scientific">Albidovulum sediminis</name>
    <dbReference type="NCBI Taxonomy" id="3066345"/>
    <lineage>
        <taxon>Bacteria</taxon>
        <taxon>Pseudomonadati</taxon>
        <taxon>Pseudomonadota</taxon>
        <taxon>Alphaproteobacteria</taxon>
        <taxon>Rhodobacterales</taxon>
        <taxon>Paracoccaceae</taxon>
        <taxon>Albidovulum</taxon>
    </lineage>
</organism>
<feature type="chain" id="PRO_5046663506" description="DUF2059 domain-containing protein" evidence="1">
    <location>
        <begin position="30"/>
        <end position="279"/>
    </location>
</feature>
<evidence type="ECO:0000256" key="1">
    <source>
        <dbReference type="SAM" id="SignalP"/>
    </source>
</evidence>
<gene>
    <name evidence="2" type="ORF">N5I32_05315</name>
</gene>
<dbReference type="EMBL" id="JAOCQF010000001">
    <property type="protein sequence ID" value="MCT8328933.1"/>
    <property type="molecule type" value="Genomic_DNA"/>
</dbReference>
<evidence type="ECO:0008006" key="4">
    <source>
        <dbReference type="Google" id="ProtNLM"/>
    </source>
</evidence>
<comment type="caution">
    <text evidence="2">The sequence shown here is derived from an EMBL/GenBank/DDBJ whole genome shotgun (WGS) entry which is preliminary data.</text>
</comment>
<dbReference type="Proteomes" id="UP001205601">
    <property type="component" value="Unassembled WGS sequence"/>
</dbReference>
<name>A0ABT2NLG1_9RHOB</name>
<evidence type="ECO:0000313" key="2">
    <source>
        <dbReference type="EMBL" id="MCT8328933.1"/>
    </source>
</evidence>
<reference evidence="3" key="1">
    <citation type="submission" date="2023-07" db="EMBL/GenBank/DDBJ databases">
        <title>Defluviimonas sediminis sp. nov., isolated from mangrove sediment.</title>
        <authorList>
            <person name="Liu L."/>
            <person name="Li J."/>
            <person name="Huang Y."/>
            <person name="Pan J."/>
            <person name="Li M."/>
        </authorList>
    </citation>
    <scope>NUCLEOTIDE SEQUENCE [LARGE SCALE GENOMIC DNA]</scope>
    <source>
        <strain evidence="3">FT324</strain>
    </source>
</reference>
<keyword evidence="1" id="KW-0732">Signal</keyword>
<dbReference type="RefSeq" id="WP_261494360.1">
    <property type="nucleotide sequence ID" value="NZ_JAOCQF010000001.1"/>
</dbReference>
<protein>
    <recommendedName>
        <fullName evidence="4">DUF2059 domain-containing protein</fullName>
    </recommendedName>
</protein>
<sequence length="279" mass="29805">MYQRVLLPLALLLALCAAPFGARSAGAQAADAALAEALALPELFSIMREEGIAYGDALAEDLFGGAGNARWRAEVSAIYDVGRMYPAFLDTLGSELEGADTGAMVDYLTSAEGARVVGLEIAARRAFLDDSVREAAEAEVEGLRAEDAPRLARIEAFITSADLLESNVANALNGSLAFYHGLAEGGAMPESLTEEEILGQVWAQESDIRAETETWLYSYLATSYAPLDDAELDRYIAFYDTKAGQDLNRALFAAFDRVFTGVSRELGVAAARQLGGQDL</sequence>